<dbReference type="EMBL" id="JAYMYQ010000008">
    <property type="protein sequence ID" value="KAK7314377.1"/>
    <property type="molecule type" value="Genomic_DNA"/>
</dbReference>
<reference evidence="1 2" key="1">
    <citation type="submission" date="2024-01" db="EMBL/GenBank/DDBJ databases">
        <title>The genomes of 5 underutilized Papilionoideae crops provide insights into root nodulation and disease resistanc.</title>
        <authorList>
            <person name="Jiang F."/>
        </authorList>
    </citation>
    <scope>NUCLEOTIDE SEQUENCE [LARGE SCALE GENOMIC DNA]</scope>
    <source>
        <strain evidence="1">LVBAO_FW01</strain>
        <tissue evidence="1">Leaves</tissue>
    </source>
</reference>
<dbReference type="AlphaFoldDB" id="A0AAN9KDY9"/>
<keyword evidence="2" id="KW-1185">Reference proteome</keyword>
<comment type="caution">
    <text evidence="1">The sequence shown here is derived from an EMBL/GenBank/DDBJ whole genome shotgun (WGS) entry which is preliminary data.</text>
</comment>
<dbReference type="Proteomes" id="UP001367508">
    <property type="component" value="Unassembled WGS sequence"/>
</dbReference>
<organism evidence="1 2">
    <name type="scientific">Canavalia gladiata</name>
    <name type="common">Sword bean</name>
    <name type="synonym">Dolichos gladiatus</name>
    <dbReference type="NCBI Taxonomy" id="3824"/>
    <lineage>
        <taxon>Eukaryota</taxon>
        <taxon>Viridiplantae</taxon>
        <taxon>Streptophyta</taxon>
        <taxon>Embryophyta</taxon>
        <taxon>Tracheophyta</taxon>
        <taxon>Spermatophyta</taxon>
        <taxon>Magnoliopsida</taxon>
        <taxon>eudicotyledons</taxon>
        <taxon>Gunneridae</taxon>
        <taxon>Pentapetalae</taxon>
        <taxon>rosids</taxon>
        <taxon>fabids</taxon>
        <taxon>Fabales</taxon>
        <taxon>Fabaceae</taxon>
        <taxon>Papilionoideae</taxon>
        <taxon>50 kb inversion clade</taxon>
        <taxon>NPAAA clade</taxon>
        <taxon>indigoferoid/millettioid clade</taxon>
        <taxon>Phaseoleae</taxon>
        <taxon>Canavalia</taxon>
    </lineage>
</organism>
<protein>
    <submittedName>
        <fullName evidence="1">Uncharacterized protein</fullName>
    </submittedName>
</protein>
<evidence type="ECO:0000313" key="2">
    <source>
        <dbReference type="Proteomes" id="UP001367508"/>
    </source>
</evidence>
<sequence>MWAPHNEPRITVFHAHPSKSCGRSCRLCSKPIPIFCHLFSFQPLHKIHHHSFLLIKFNSSLEGAVVDSFGQLRLL</sequence>
<gene>
    <name evidence="1" type="ORF">VNO77_32898</name>
</gene>
<evidence type="ECO:0000313" key="1">
    <source>
        <dbReference type="EMBL" id="KAK7314377.1"/>
    </source>
</evidence>
<accession>A0AAN9KDY9</accession>
<proteinExistence type="predicted"/>
<name>A0AAN9KDY9_CANGL</name>